<dbReference type="Ensembl" id="ENSCJAT00000086160.3">
    <property type="protein sequence ID" value="ENSCJAP00000067484.3"/>
    <property type="gene ID" value="ENSCJAG00000057981.2"/>
</dbReference>
<reference evidence="2" key="1">
    <citation type="submission" date="2009-03" db="EMBL/GenBank/DDBJ databases">
        <authorList>
            <person name="Warren W."/>
            <person name="Ye L."/>
            <person name="Minx P."/>
            <person name="Worley K."/>
            <person name="Gibbs R."/>
            <person name="Wilson R.K."/>
        </authorList>
    </citation>
    <scope>NUCLEOTIDE SEQUENCE [LARGE SCALE GENOMIC DNA]</scope>
</reference>
<reference evidence="2" key="2">
    <citation type="submission" date="2025-08" db="UniProtKB">
        <authorList>
            <consortium name="Ensembl"/>
        </authorList>
    </citation>
    <scope>IDENTIFICATION</scope>
</reference>
<evidence type="ECO:0000259" key="1">
    <source>
        <dbReference type="PROSITE" id="PS50805"/>
    </source>
</evidence>
<feature type="domain" description="KRAB" evidence="1">
    <location>
        <begin position="1"/>
        <end position="43"/>
    </location>
</feature>
<dbReference type="AlphaFoldDB" id="A0A2R8NFN8"/>
<evidence type="ECO:0000313" key="3">
    <source>
        <dbReference type="Proteomes" id="UP000008225"/>
    </source>
</evidence>
<reference evidence="2" key="3">
    <citation type="submission" date="2025-09" db="UniProtKB">
        <authorList>
            <consortium name="Ensembl"/>
        </authorList>
    </citation>
    <scope>IDENTIFICATION</scope>
</reference>
<dbReference type="Bgee" id="ENSCJAG00000067358">
    <property type="expression patterns" value="Expressed in frontal cortex and 6 other cell types or tissues"/>
</dbReference>
<keyword evidence="3" id="KW-1185">Reference proteome</keyword>
<proteinExistence type="predicted"/>
<dbReference type="GeneTree" id="ENSGT00940000163381"/>
<dbReference type="Proteomes" id="UP000008225">
    <property type="component" value="Chromosome 22"/>
</dbReference>
<accession>A0A2R8NFN8</accession>
<name>A0A2R8NFN8_CALJA</name>
<dbReference type="SMART" id="SM00349">
    <property type="entry name" value="KRAB"/>
    <property type="match status" value="1"/>
</dbReference>
<dbReference type="GO" id="GO:0006355">
    <property type="term" value="P:regulation of DNA-templated transcription"/>
    <property type="evidence" value="ECO:0007669"/>
    <property type="project" value="InterPro"/>
</dbReference>
<evidence type="ECO:0000313" key="2">
    <source>
        <dbReference type="Ensembl" id="ENSCJAP00000067484.3"/>
    </source>
</evidence>
<dbReference type="InterPro" id="IPR036051">
    <property type="entry name" value="KRAB_dom_sf"/>
</dbReference>
<sequence length="45" mass="5172">MLENYRNMVFLGIAVSKPDLIACLEQGKEPWNLKRQEMVAKPPGR</sequence>
<organism evidence="2 3">
    <name type="scientific">Callithrix jacchus</name>
    <name type="common">White-tufted-ear marmoset</name>
    <name type="synonym">Simia Jacchus</name>
    <dbReference type="NCBI Taxonomy" id="9483"/>
    <lineage>
        <taxon>Eukaryota</taxon>
        <taxon>Metazoa</taxon>
        <taxon>Chordata</taxon>
        <taxon>Craniata</taxon>
        <taxon>Vertebrata</taxon>
        <taxon>Euteleostomi</taxon>
        <taxon>Mammalia</taxon>
        <taxon>Eutheria</taxon>
        <taxon>Euarchontoglires</taxon>
        <taxon>Primates</taxon>
        <taxon>Haplorrhini</taxon>
        <taxon>Platyrrhini</taxon>
        <taxon>Cebidae</taxon>
        <taxon>Callitrichinae</taxon>
        <taxon>Callithrix</taxon>
        <taxon>Callithrix</taxon>
    </lineage>
</organism>
<protein>
    <recommendedName>
        <fullName evidence="1">KRAB domain-containing protein</fullName>
    </recommendedName>
</protein>
<dbReference type="InterPro" id="IPR001909">
    <property type="entry name" value="KRAB"/>
</dbReference>
<dbReference type="SUPFAM" id="SSF109640">
    <property type="entry name" value="KRAB domain (Kruppel-associated box)"/>
    <property type="match status" value="1"/>
</dbReference>
<dbReference type="PROSITE" id="PS50805">
    <property type="entry name" value="KRAB"/>
    <property type="match status" value="1"/>
</dbReference>